<evidence type="ECO:0000256" key="1">
    <source>
        <dbReference type="ARBA" id="ARBA00004571"/>
    </source>
</evidence>
<dbReference type="NCBIfam" id="TIGR04057">
    <property type="entry name" value="SusC_RagA_signa"/>
    <property type="match status" value="1"/>
</dbReference>
<dbReference type="InterPro" id="IPR039426">
    <property type="entry name" value="TonB-dep_rcpt-like"/>
</dbReference>
<evidence type="ECO:0000313" key="10">
    <source>
        <dbReference type="EMBL" id="KKB55429.1"/>
    </source>
</evidence>
<comment type="caution">
    <text evidence="10">The sequence shown here is derived from an EMBL/GenBank/DDBJ whole genome shotgun (WGS) entry which is preliminary data.</text>
</comment>
<proteinExistence type="inferred from homology"/>
<evidence type="ECO:0000256" key="8">
    <source>
        <dbReference type="SAM" id="SignalP"/>
    </source>
</evidence>
<dbReference type="InterPro" id="IPR036942">
    <property type="entry name" value="Beta-barrel_TonB_sf"/>
</dbReference>
<dbReference type="Pfam" id="PF07715">
    <property type="entry name" value="Plug"/>
    <property type="match status" value="1"/>
</dbReference>
<evidence type="ECO:0000256" key="5">
    <source>
        <dbReference type="ARBA" id="ARBA00023136"/>
    </source>
</evidence>
<dbReference type="PROSITE" id="PS52016">
    <property type="entry name" value="TONB_DEPENDENT_REC_3"/>
    <property type="match status" value="1"/>
</dbReference>
<dbReference type="SMART" id="SM00965">
    <property type="entry name" value="STN"/>
    <property type="match status" value="1"/>
</dbReference>
<dbReference type="NCBIfam" id="TIGR04056">
    <property type="entry name" value="OMP_RagA_SusC"/>
    <property type="match status" value="1"/>
</dbReference>
<evidence type="ECO:0000256" key="3">
    <source>
        <dbReference type="ARBA" id="ARBA00022452"/>
    </source>
</evidence>
<reference evidence="10 11" key="1">
    <citation type="submission" date="2013-04" db="EMBL/GenBank/DDBJ databases">
        <title>The Genome Sequence of Parabacteroides gordonii DSM 23371.</title>
        <authorList>
            <consortium name="The Broad Institute Genomics Platform"/>
            <person name="Earl A."/>
            <person name="Ward D."/>
            <person name="Feldgarden M."/>
            <person name="Gevers D."/>
            <person name="Martens E."/>
            <person name="Sakamoto M."/>
            <person name="Benno Y."/>
            <person name="Suzuki N."/>
            <person name="Matsunaga N."/>
            <person name="Koshihara K."/>
            <person name="Seki M."/>
            <person name="Komiya H."/>
            <person name="Walker B."/>
            <person name="Young S."/>
            <person name="Zeng Q."/>
            <person name="Gargeya S."/>
            <person name="Fitzgerald M."/>
            <person name="Haas B."/>
            <person name="Abouelleil A."/>
            <person name="Allen A.W."/>
            <person name="Alvarado L."/>
            <person name="Arachchi H.M."/>
            <person name="Berlin A.M."/>
            <person name="Chapman S.B."/>
            <person name="Gainer-Dewar J."/>
            <person name="Goldberg J."/>
            <person name="Griggs A."/>
            <person name="Gujja S."/>
            <person name="Hansen M."/>
            <person name="Howarth C."/>
            <person name="Imamovic A."/>
            <person name="Ireland A."/>
            <person name="Larimer J."/>
            <person name="McCowan C."/>
            <person name="Murphy C."/>
            <person name="Pearson M."/>
            <person name="Poon T.W."/>
            <person name="Priest M."/>
            <person name="Roberts A."/>
            <person name="Saif S."/>
            <person name="Shea T."/>
            <person name="Sisk P."/>
            <person name="Sykes S."/>
            <person name="Wortman J."/>
            <person name="Nusbaum C."/>
            <person name="Birren B."/>
        </authorList>
    </citation>
    <scope>NUCLEOTIDE SEQUENCE [LARGE SCALE GENOMIC DNA]</scope>
    <source>
        <strain evidence="10 11">MS-1</strain>
    </source>
</reference>
<dbReference type="Proteomes" id="UP000033035">
    <property type="component" value="Unassembled WGS sequence"/>
</dbReference>
<evidence type="ECO:0000256" key="4">
    <source>
        <dbReference type="ARBA" id="ARBA00022692"/>
    </source>
</evidence>
<dbReference type="SUPFAM" id="SSF49464">
    <property type="entry name" value="Carboxypeptidase regulatory domain-like"/>
    <property type="match status" value="1"/>
</dbReference>
<organism evidence="10 11">
    <name type="scientific">Parabacteroides gordonii MS-1 = DSM 23371</name>
    <dbReference type="NCBI Taxonomy" id="1203610"/>
    <lineage>
        <taxon>Bacteria</taxon>
        <taxon>Pseudomonadati</taxon>
        <taxon>Bacteroidota</taxon>
        <taxon>Bacteroidia</taxon>
        <taxon>Bacteroidales</taxon>
        <taxon>Tannerellaceae</taxon>
        <taxon>Parabacteroides</taxon>
    </lineage>
</organism>
<dbReference type="RefSeq" id="WP_081693406.1">
    <property type="nucleotide sequence ID" value="NZ_KE386764.1"/>
</dbReference>
<dbReference type="InterPro" id="IPR011662">
    <property type="entry name" value="Secretin/TonB_short_N"/>
</dbReference>
<dbReference type="Gene3D" id="2.40.170.20">
    <property type="entry name" value="TonB-dependent receptor, beta-barrel domain"/>
    <property type="match status" value="1"/>
</dbReference>
<dbReference type="AlphaFoldDB" id="A0A0F5JCC8"/>
<dbReference type="Gene3D" id="3.55.50.30">
    <property type="match status" value="1"/>
</dbReference>
<sequence length="1108" mass="124819">MFKLKWKLLPVLFTLFLFNSAYAQSVKIDLSVKNESLRQFIKQIETKTDYTFMLDQTVDQSQKVTVDARQESLDAILKKALAGKQISYEIVGKQIILKLPGNTQSNQSKKISGTVKDQNGEPIIGANVSVKGTTVGAITDIDGNFMLEVLEDAIIQVSYIGYVSLELPLKGRNRLDIVLKDDLQSLDEIVVVGYGTQKKVNLTGAVTAVSGKEMTKRPVANATTMLQGQVPGLRVVQGSGQPGSEDVTIKVRGVGTFSGDGAKPLVLINGIPGEMANIDPSMIESVSVLKDAASAAIYGARAANGVIMVTTKQGADSDGKVNIAYHGNFASHSPSKMFDLVTDSPEYMRLFNIAKTNSGISGLYPESEIEKYENSNGDEHYPSFDWLDYMFNPAFAQNHNLSLAGTADKTTYNVALNYMDQDGTLKSFNYKKYNLTLDLTSQATKWMKVGLYANLMKGDRKYNGYSPSDAMLSTMSQAPTYTPWMPDDGSGVRRWAHKAYSFELNNKSMPVIIEENLRRHTNNVTDVNAQLWLEINLAKGLTWYTKGAVRQNNEREEHWIGGSVPMYNFHTGELSDNQGDPGFEAKEFRTFYTNLYTYLKYDFTTPNKAHNFSAMAGYSQETNEYKTLVAYRRDYPFDLPTIDAGLGAPNWSNEGKKEEWALMSGFFRLNYNFKDRYLFEANARYDGSSRLSPDGRWGLFPSFSAAWRLTEEQFMKDLNWAWLSNAKIRGSWGKLGNQEIGLYPYQAMINKVKSYTFDKSNISSAYFQTAYVNRDIKWEETTITDVGADVQLFNRLNVTFDWYRKETDGILRKSQISGLLGMDAPIINNGTMQDKGIELSANWNDVIENGALAGLNYTVGAYFDRSRNKLVNFGVVEKDGKEIREEGLPYNSYYMLDCIGVFATKEEIENAPKQFNDNTQPGDLRYRDVNNDGVIDNDDRVVIDGRYPGFEYGFNVSASWKGFDLSLLTQGVANKKFYINGWGAQPFRQGSAPTKEYVKNMWTEENPYNAEHPRLYLEDMGGTKNLRSNSYFLQNASYFRLKNLTFGYTLPSELTRKFAVQRLRFYFSGDNLLTFTKFRGLDPERKEDGIAAEYPQNRICSVGVNINF</sequence>
<evidence type="ECO:0000259" key="9">
    <source>
        <dbReference type="SMART" id="SM00965"/>
    </source>
</evidence>
<evidence type="ECO:0000256" key="2">
    <source>
        <dbReference type="ARBA" id="ARBA00022448"/>
    </source>
</evidence>
<keyword evidence="8" id="KW-0732">Signal</keyword>
<dbReference type="FunFam" id="2.170.130.10:FF:000003">
    <property type="entry name" value="SusC/RagA family TonB-linked outer membrane protein"/>
    <property type="match status" value="1"/>
</dbReference>
<dbReference type="FunFam" id="2.60.40.1120:FF:000003">
    <property type="entry name" value="Outer membrane protein Omp121"/>
    <property type="match status" value="1"/>
</dbReference>
<comment type="subcellular location">
    <subcellularLocation>
        <location evidence="1 7">Cell outer membrane</location>
        <topology evidence="1 7">Multi-pass membrane protein</topology>
    </subcellularLocation>
</comment>
<dbReference type="HOGENOM" id="CLU_004317_1_1_10"/>
<dbReference type="InterPro" id="IPR023997">
    <property type="entry name" value="TonB-dep_OMP_SusC/RagA_CS"/>
</dbReference>
<dbReference type="GO" id="GO:0009279">
    <property type="term" value="C:cell outer membrane"/>
    <property type="evidence" value="ECO:0007669"/>
    <property type="project" value="UniProtKB-SubCell"/>
</dbReference>
<feature type="signal peptide" evidence="8">
    <location>
        <begin position="1"/>
        <end position="23"/>
    </location>
</feature>
<evidence type="ECO:0000256" key="6">
    <source>
        <dbReference type="ARBA" id="ARBA00023237"/>
    </source>
</evidence>
<feature type="domain" description="Secretin/TonB short N-terminal" evidence="9">
    <location>
        <begin position="50"/>
        <end position="100"/>
    </location>
</feature>
<evidence type="ECO:0000256" key="7">
    <source>
        <dbReference type="PROSITE-ProRule" id="PRU01360"/>
    </source>
</evidence>
<dbReference type="Pfam" id="PF13715">
    <property type="entry name" value="CarbopepD_reg_2"/>
    <property type="match status" value="1"/>
</dbReference>
<dbReference type="Pfam" id="PF07660">
    <property type="entry name" value="STN"/>
    <property type="match status" value="1"/>
</dbReference>
<gene>
    <name evidence="10" type="ORF">HMPREF1536_02898</name>
</gene>
<keyword evidence="11" id="KW-1185">Reference proteome</keyword>
<accession>A0A0F5JCC8</accession>
<comment type="similarity">
    <text evidence="7">Belongs to the TonB-dependent receptor family.</text>
</comment>
<dbReference type="Gene3D" id="2.170.130.10">
    <property type="entry name" value="TonB-dependent receptor, plug domain"/>
    <property type="match status" value="1"/>
</dbReference>
<dbReference type="InterPro" id="IPR037066">
    <property type="entry name" value="Plug_dom_sf"/>
</dbReference>
<keyword evidence="6 7" id="KW-0998">Cell outer membrane</keyword>
<name>A0A0F5JCC8_9BACT</name>
<protein>
    <submittedName>
        <fullName evidence="10">SusC/RagA family TonB-linked outer membrane protein</fullName>
    </submittedName>
</protein>
<dbReference type="EMBL" id="AQHW01000015">
    <property type="protein sequence ID" value="KKB55429.1"/>
    <property type="molecule type" value="Genomic_DNA"/>
</dbReference>
<keyword evidence="2 7" id="KW-0813">Transport</keyword>
<keyword evidence="4 7" id="KW-0812">Transmembrane</keyword>
<feature type="chain" id="PRO_5002489059" evidence="8">
    <location>
        <begin position="24"/>
        <end position="1108"/>
    </location>
</feature>
<dbReference type="InterPro" id="IPR023996">
    <property type="entry name" value="TonB-dep_OMP_SusC/RagA"/>
</dbReference>
<keyword evidence="5 7" id="KW-0472">Membrane</keyword>
<keyword evidence="3 7" id="KW-1134">Transmembrane beta strand</keyword>
<dbReference type="STRING" id="1203610.HMPREF1536_02898"/>
<evidence type="ECO:0000313" key="11">
    <source>
        <dbReference type="Proteomes" id="UP000033035"/>
    </source>
</evidence>
<dbReference type="Gene3D" id="2.60.40.1120">
    <property type="entry name" value="Carboxypeptidase-like, regulatory domain"/>
    <property type="match status" value="1"/>
</dbReference>
<dbReference type="InterPro" id="IPR008969">
    <property type="entry name" value="CarboxyPept-like_regulatory"/>
</dbReference>
<dbReference type="InterPro" id="IPR012910">
    <property type="entry name" value="Plug_dom"/>
</dbReference>
<dbReference type="PATRIC" id="fig|1203610.3.peg.2966"/>
<dbReference type="SUPFAM" id="SSF56935">
    <property type="entry name" value="Porins"/>
    <property type="match status" value="1"/>
</dbReference>